<dbReference type="Pfam" id="PF00561">
    <property type="entry name" value="Abhydrolase_1"/>
    <property type="match status" value="1"/>
</dbReference>
<dbReference type="Proteomes" id="UP001500064">
    <property type="component" value="Unassembled WGS sequence"/>
</dbReference>
<evidence type="ECO:0000259" key="4">
    <source>
        <dbReference type="Pfam" id="PF00561"/>
    </source>
</evidence>
<dbReference type="RefSeq" id="WP_346109697.1">
    <property type="nucleotide sequence ID" value="NZ_BAAAMU010000048.1"/>
</dbReference>
<evidence type="ECO:0000256" key="1">
    <source>
        <dbReference type="ARBA" id="ARBA00010088"/>
    </source>
</evidence>
<dbReference type="EMBL" id="BAAAMU010000048">
    <property type="protein sequence ID" value="GAA1653276.1"/>
    <property type="molecule type" value="Genomic_DNA"/>
</dbReference>
<evidence type="ECO:0000256" key="3">
    <source>
        <dbReference type="SAM" id="Phobius"/>
    </source>
</evidence>
<feature type="transmembrane region" description="Helical" evidence="3">
    <location>
        <begin position="24"/>
        <end position="48"/>
    </location>
</feature>
<evidence type="ECO:0000256" key="2">
    <source>
        <dbReference type="ARBA" id="ARBA00022801"/>
    </source>
</evidence>
<sequence length="425" mass="44260">MSDSHGGPGRSAGSGRAGAGAKAAAGLLIVLTVPVGLGAGLGALWAAAAASGNRYVALAVGASMLAGLTWWLCRSALRRVAGPRVRRLLPIAVAGLLLTAAAVPLAGLLSGRPPSRPIVAGPGTRYWDLPTGSHIAYTRTPARGERRDTPVILLHGGPGAPDTAPSPLAPALAAEGFDVYAYHQVGAGLSSRLPDVGGYTVARHVADLDAVRAAIGADRVVLAGTSWGGQLVAAYLAAHPDRVARAVVASPGTMWSPAFPDNRHLTESGLRDQNRALWERHPRMLLGAALVEVAGPRAAHALLPDEAMDGEFQSFVGELDMRAGCPGRPLRAPQPGLGFWANAMTSRDARRVADPRPALRRVAVPVLVLLGSCDYLAPEVAREYADVLPNATFREIDGSGHDIAHEQPARYQELVTAFLRDPITP</sequence>
<dbReference type="PRINTS" id="PR00793">
    <property type="entry name" value="PROAMNOPTASE"/>
</dbReference>
<gene>
    <name evidence="5" type="ORF">GCM10009733_058220</name>
</gene>
<evidence type="ECO:0000313" key="5">
    <source>
        <dbReference type="EMBL" id="GAA1653276.1"/>
    </source>
</evidence>
<proteinExistence type="inferred from homology"/>
<keyword evidence="6" id="KW-1185">Reference proteome</keyword>
<dbReference type="PANTHER" id="PTHR43194:SF2">
    <property type="entry name" value="PEROXISOMAL MEMBRANE PROTEIN LPX1"/>
    <property type="match status" value="1"/>
</dbReference>
<dbReference type="InterPro" id="IPR029058">
    <property type="entry name" value="AB_hydrolase_fold"/>
</dbReference>
<keyword evidence="3" id="KW-0472">Membrane</keyword>
<name>A0ABP4RPF4_9ACTN</name>
<dbReference type="InterPro" id="IPR000073">
    <property type="entry name" value="AB_hydrolase_1"/>
</dbReference>
<comment type="caution">
    <text evidence="5">The sequence shown here is derived from an EMBL/GenBank/DDBJ whole genome shotgun (WGS) entry which is preliminary data.</text>
</comment>
<accession>A0ABP4RPF4</accession>
<feature type="domain" description="AB hydrolase-1" evidence="4">
    <location>
        <begin position="150"/>
        <end position="406"/>
    </location>
</feature>
<dbReference type="InterPro" id="IPR050228">
    <property type="entry name" value="Carboxylesterase_BioH"/>
</dbReference>
<dbReference type="PANTHER" id="PTHR43194">
    <property type="entry name" value="HYDROLASE ALPHA/BETA FOLD FAMILY"/>
    <property type="match status" value="1"/>
</dbReference>
<reference evidence="6" key="1">
    <citation type="journal article" date="2019" name="Int. J. Syst. Evol. Microbiol.">
        <title>The Global Catalogue of Microorganisms (GCM) 10K type strain sequencing project: providing services to taxonomists for standard genome sequencing and annotation.</title>
        <authorList>
            <consortium name="The Broad Institute Genomics Platform"/>
            <consortium name="The Broad Institute Genome Sequencing Center for Infectious Disease"/>
            <person name="Wu L."/>
            <person name="Ma J."/>
        </authorList>
    </citation>
    <scope>NUCLEOTIDE SEQUENCE [LARGE SCALE GENOMIC DNA]</scope>
    <source>
        <strain evidence="6">JCM 13929</strain>
    </source>
</reference>
<feature type="transmembrane region" description="Helical" evidence="3">
    <location>
        <begin position="85"/>
        <end position="109"/>
    </location>
</feature>
<keyword evidence="3" id="KW-1133">Transmembrane helix</keyword>
<dbReference type="SUPFAM" id="SSF53474">
    <property type="entry name" value="alpha/beta-Hydrolases"/>
    <property type="match status" value="1"/>
</dbReference>
<dbReference type="InterPro" id="IPR002410">
    <property type="entry name" value="Peptidase_S33"/>
</dbReference>
<organism evidence="5 6">
    <name type="scientific">Nonomuraea maheshkhaliensis</name>
    <dbReference type="NCBI Taxonomy" id="419590"/>
    <lineage>
        <taxon>Bacteria</taxon>
        <taxon>Bacillati</taxon>
        <taxon>Actinomycetota</taxon>
        <taxon>Actinomycetes</taxon>
        <taxon>Streptosporangiales</taxon>
        <taxon>Streptosporangiaceae</taxon>
        <taxon>Nonomuraea</taxon>
    </lineage>
</organism>
<keyword evidence="3" id="KW-0812">Transmembrane</keyword>
<keyword evidence="2" id="KW-0378">Hydrolase</keyword>
<feature type="transmembrane region" description="Helical" evidence="3">
    <location>
        <begin position="54"/>
        <end position="73"/>
    </location>
</feature>
<dbReference type="Gene3D" id="3.40.50.1820">
    <property type="entry name" value="alpha/beta hydrolase"/>
    <property type="match status" value="1"/>
</dbReference>
<evidence type="ECO:0000313" key="6">
    <source>
        <dbReference type="Proteomes" id="UP001500064"/>
    </source>
</evidence>
<protein>
    <recommendedName>
        <fullName evidence="4">AB hydrolase-1 domain-containing protein</fullName>
    </recommendedName>
</protein>
<comment type="similarity">
    <text evidence="1">Belongs to the peptidase S33 family.</text>
</comment>